<dbReference type="GO" id="GO:0005737">
    <property type="term" value="C:cytoplasm"/>
    <property type="evidence" value="ECO:0007669"/>
    <property type="project" value="UniProtKB-SubCell"/>
</dbReference>
<evidence type="ECO:0008006" key="6">
    <source>
        <dbReference type="Google" id="ProtNLM"/>
    </source>
</evidence>
<dbReference type="SUPFAM" id="SSF47616">
    <property type="entry name" value="GST C-terminal domain-like"/>
    <property type="match status" value="1"/>
</dbReference>
<reference evidence="5" key="1">
    <citation type="submission" date="2021-01" db="EMBL/GenBank/DDBJ databases">
        <authorList>
            <person name="Corre E."/>
            <person name="Pelletier E."/>
            <person name="Niang G."/>
            <person name="Scheremetjew M."/>
            <person name="Finn R."/>
            <person name="Kale V."/>
            <person name="Holt S."/>
            <person name="Cochrane G."/>
            <person name="Meng A."/>
            <person name="Brown T."/>
            <person name="Cohen L."/>
        </authorList>
    </citation>
    <scope>NUCLEOTIDE SEQUENCE</scope>
    <source>
        <strain evidence="5">CCMP2877</strain>
    </source>
</reference>
<dbReference type="InterPro" id="IPR004045">
    <property type="entry name" value="Glutathione_S-Trfase_N"/>
</dbReference>
<proteinExistence type="predicted"/>
<feature type="domain" description="GST N-terminal" evidence="3">
    <location>
        <begin position="1"/>
        <end position="82"/>
    </location>
</feature>
<dbReference type="GO" id="GO:0004364">
    <property type="term" value="F:glutathione transferase activity"/>
    <property type="evidence" value="ECO:0007669"/>
    <property type="project" value="TreeGrafter"/>
</dbReference>
<dbReference type="Gene3D" id="1.20.1050.10">
    <property type="match status" value="1"/>
</dbReference>
<comment type="subcellular location">
    <subcellularLocation>
        <location evidence="1">Cytoplasm</location>
    </subcellularLocation>
</comment>
<dbReference type="SFLD" id="SFLDS00019">
    <property type="entry name" value="Glutathione_Transferase_(cytos"/>
    <property type="match status" value="1"/>
</dbReference>
<dbReference type="PANTHER" id="PTHR43917">
    <property type="match status" value="1"/>
</dbReference>
<organism evidence="5">
    <name type="scientific">Phaeomonas parva</name>
    <dbReference type="NCBI Taxonomy" id="124430"/>
    <lineage>
        <taxon>Eukaryota</taxon>
        <taxon>Sar</taxon>
        <taxon>Stramenopiles</taxon>
        <taxon>Ochrophyta</taxon>
        <taxon>Pinguiophyceae</taxon>
        <taxon>Pinguiochrysidales</taxon>
        <taxon>Pinguiochrysidaceae</taxon>
        <taxon>Phaeomonas</taxon>
    </lineage>
</organism>
<gene>
    <name evidence="5" type="ORF">PPAR1163_LOCUS18799</name>
</gene>
<dbReference type="InterPro" id="IPR010987">
    <property type="entry name" value="Glutathione-S-Trfase_C-like"/>
</dbReference>
<dbReference type="SFLD" id="SFLDG00358">
    <property type="entry name" value="Main_(cytGST)"/>
    <property type="match status" value="1"/>
</dbReference>
<evidence type="ECO:0000256" key="1">
    <source>
        <dbReference type="ARBA" id="ARBA00004496"/>
    </source>
</evidence>
<accession>A0A7S1UAU6</accession>
<dbReference type="SUPFAM" id="SSF52833">
    <property type="entry name" value="Thioredoxin-like"/>
    <property type="match status" value="1"/>
</dbReference>
<dbReference type="PROSITE" id="PS50404">
    <property type="entry name" value="GST_NTER"/>
    <property type="match status" value="1"/>
</dbReference>
<dbReference type="InterPro" id="IPR036282">
    <property type="entry name" value="Glutathione-S-Trfase_C_sf"/>
</dbReference>
<dbReference type="PANTHER" id="PTHR43917:SF8">
    <property type="entry name" value="GH16740P-RELATED"/>
    <property type="match status" value="1"/>
</dbReference>
<evidence type="ECO:0000259" key="3">
    <source>
        <dbReference type="PROSITE" id="PS50404"/>
    </source>
</evidence>
<dbReference type="PROSITE" id="PS50405">
    <property type="entry name" value="GST_CTER"/>
    <property type="match status" value="1"/>
</dbReference>
<dbReference type="InterPro" id="IPR051369">
    <property type="entry name" value="GST_Theta"/>
</dbReference>
<name>A0A7S1UAU6_9STRA</name>
<dbReference type="Gene3D" id="3.40.30.10">
    <property type="entry name" value="Glutaredoxin"/>
    <property type="match status" value="1"/>
</dbReference>
<sequence>MALRVYGHFASQPARAVLWMLKLKEVPHQFEKIEPLNGGTRTPEYASKFPTRQVPAIDDAGFRLAEASAIMKYIALKHGFEDMYPAGFGDQALIDYYLSWHHLNTRDCTRKVFKHVMVHTFFDKPWPEEDVAKGQASVARTMASLEECFLYHDGDGDAFIHGRSQPSIADLLCYAEIGQLLLVDLLDLSATPKVAAWAQRMEQLPMYEDVHRTSRKLSAMFKDKRGAAYSP</sequence>
<evidence type="ECO:0000313" key="5">
    <source>
        <dbReference type="EMBL" id="CAD9260421.1"/>
    </source>
</evidence>
<feature type="domain" description="GST C-terminal" evidence="4">
    <location>
        <begin position="87"/>
        <end position="220"/>
    </location>
</feature>
<evidence type="ECO:0000256" key="2">
    <source>
        <dbReference type="ARBA" id="ARBA00022490"/>
    </source>
</evidence>
<keyword evidence="2" id="KW-0963">Cytoplasm</keyword>
<dbReference type="GO" id="GO:0006749">
    <property type="term" value="P:glutathione metabolic process"/>
    <property type="evidence" value="ECO:0007669"/>
    <property type="project" value="TreeGrafter"/>
</dbReference>
<dbReference type="InterPro" id="IPR040079">
    <property type="entry name" value="Glutathione_S-Trfase"/>
</dbReference>
<dbReference type="Pfam" id="PF02798">
    <property type="entry name" value="GST_N"/>
    <property type="match status" value="1"/>
</dbReference>
<evidence type="ECO:0000259" key="4">
    <source>
        <dbReference type="PROSITE" id="PS50405"/>
    </source>
</evidence>
<protein>
    <recommendedName>
        <fullName evidence="6">Glutathione transferase</fullName>
    </recommendedName>
</protein>
<dbReference type="AlphaFoldDB" id="A0A7S1UAU6"/>
<dbReference type="EMBL" id="HBGJ01029764">
    <property type="protein sequence ID" value="CAD9260421.1"/>
    <property type="molecule type" value="Transcribed_RNA"/>
</dbReference>
<dbReference type="InterPro" id="IPR036249">
    <property type="entry name" value="Thioredoxin-like_sf"/>
</dbReference>